<organism evidence="1 2">
    <name type="scientific">Candidatus Dojkabacteria bacterium</name>
    <dbReference type="NCBI Taxonomy" id="2099670"/>
    <lineage>
        <taxon>Bacteria</taxon>
        <taxon>Candidatus Dojkabacteria</taxon>
    </lineage>
</organism>
<evidence type="ECO:0000313" key="2">
    <source>
        <dbReference type="Proteomes" id="UP000321026"/>
    </source>
</evidence>
<dbReference type="AlphaFoldDB" id="A0A5C7J9L4"/>
<evidence type="ECO:0000313" key="1">
    <source>
        <dbReference type="EMBL" id="TXG77794.1"/>
    </source>
</evidence>
<gene>
    <name evidence="1" type="ORF">E6Q11_02220</name>
</gene>
<accession>A0A5C7J9L4</accession>
<dbReference type="EMBL" id="SSDS01000037">
    <property type="protein sequence ID" value="TXG77794.1"/>
    <property type="molecule type" value="Genomic_DNA"/>
</dbReference>
<sequence length="122" mass="13670">MDIDVFDAFPERLTAYQFLSISRGGVYGNVITASYNAEGVFKLRNEQIMVNNQELKQSAATLHIRPSETFASNDMVGQGIRVEGQDYEIIGQTGGDNYAIGEREHYRLSLQNSDYSDFTESS</sequence>
<name>A0A5C7J9L4_9BACT</name>
<comment type="caution">
    <text evidence="1">The sequence shown here is derived from an EMBL/GenBank/DDBJ whole genome shotgun (WGS) entry which is preliminary data.</text>
</comment>
<dbReference type="Proteomes" id="UP000321026">
    <property type="component" value="Unassembled WGS sequence"/>
</dbReference>
<proteinExistence type="predicted"/>
<protein>
    <submittedName>
        <fullName evidence="1">Uncharacterized protein</fullName>
    </submittedName>
</protein>
<reference evidence="1 2" key="1">
    <citation type="submission" date="2018-09" db="EMBL/GenBank/DDBJ databases">
        <title>Metagenome Assembled Genomes from an Advanced Water Purification Facility.</title>
        <authorList>
            <person name="Stamps B.W."/>
            <person name="Spear J.R."/>
        </authorList>
    </citation>
    <scope>NUCLEOTIDE SEQUENCE [LARGE SCALE GENOMIC DNA]</scope>
    <source>
        <strain evidence="1">Bin_63_2</strain>
    </source>
</reference>